<comment type="caution">
    <text evidence="2">The sequence shown here is derived from an EMBL/GenBank/DDBJ whole genome shotgun (WGS) entry which is preliminary data.</text>
</comment>
<sequence length="127" mass="13893">MTALFVNCAAMRGGVLHGNIAPYPFLGEARTAPRYRFYSVRDEFAGLHPADDGVTISGELYDVPLEVIGERFMPAEPPEFELGVIALADAGAALGVVLRSTRGETGRYRDISGWGGWRSYERSLGRR</sequence>
<proteinExistence type="predicted"/>
<dbReference type="Pfam" id="PF21986">
    <property type="entry name" value="AH_C"/>
    <property type="match status" value="1"/>
</dbReference>
<evidence type="ECO:0000313" key="3">
    <source>
        <dbReference type="Proteomes" id="UP000529783"/>
    </source>
</evidence>
<organism evidence="2 3">
    <name type="scientific">Actinomadura luteofluorescens</name>
    <dbReference type="NCBI Taxonomy" id="46163"/>
    <lineage>
        <taxon>Bacteria</taxon>
        <taxon>Bacillati</taxon>
        <taxon>Actinomycetota</taxon>
        <taxon>Actinomycetes</taxon>
        <taxon>Streptosporangiales</taxon>
        <taxon>Thermomonosporaceae</taxon>
        <taxon>Actinomadura</taxon>
    </lineage>
</organism>
<evidence type="ECO:0000313" key="2">
    <source>
        <dbReference type="EMBL" id="NYD44642.1"/>
    </source>
</evidence>
<keyword evidence="3" id="KW-1185">Reference proteome</keyword>
<accession>A0A7Y9EBP7</accession>
<reference evidence="2 3" key="1">
    <citation type="submission" date="2020-07" db="EMBL/GenBank/DDBJ databases">
        <title>Sequencing the genomes of 1000 actinobacteria strains.</title>
        <authorList>
            <person name="Klenk H.-P."/>
        </authorList>
    </citation>
    <scope>NUCLEOTIDE SEQUENCE [LARGE SCALE GENOMIC DNA]</scope>
    <source>
        <strain evidence="2 3">DSM 40398</strain>
    </source>
</reference>
<dbReference type="EMBL" id="JACCBA010000001">
    <property type="protein sequence ID" value="NYD44642.1"/>
    <property type="molecule type" value="Genomic_DNA"/>
</dbReference>
<feature type="domain" description="Allophanate hydrolase C-terminal" evidence="1">
    <location>
        <begin position="3"/>
        <end position="121"/>
    </location>
</feature>
<name>A0A7Y9EBP7_9ACTN</name>
<gene>
    <name evidence="2" type="ORF">BJY14_000625</name>
</gene>
<evidence type="ECO:0000259" key="1">
    <source>
        <dbReference type="Pfam" id="PF21986"/>
    </source>
</evidence>
<dbReference type="InterPro" id="IPR053844">
    <property type="entry name" value="AH_C"/>
</dbReference>
<dbReference type="Proteomes" id="UP000529783">
    <property type="component" value="Unassembled WGS sequence"/>
</dbReference>
<protein>
    <recommendedName>
        <fullName evidence="1">Allophanate hydrolase C-terminal domain-containing protein</fullName>
    </recommendedName>
</protein>
<dbReference type="AlphaFoldDB" id="A0A7Y9EBP7"/>
<dbReference type="RefSeq" id="WP_179842196.1">
    <property type="nucleotide sequence ID" value="NZ_JACCBA010000001.1"/>
</dbReference>
<dbReference type="Gene3D" id="3.10.490.10">
    <property type="entry name" value="Gamma-glutamyl cyclotransferase-like"/>
    <property type="match status" value="1"/>
</dbReference>